<dbReference type="PANTHER" id="PTHR11364:SF27">
    <property type="entry name" value="SULFURTRANSFERASE"/>
    <property type="match status" value="1"/>
</dbReference>
<sequence length="336" mass="40133">MEKNTFKFLIETHELQDLIKSKKEHLLFDTSWYNTKIGRNKDCYYEHDQVEKIEGSINFNSVVTSNENLNFSFFFPSQDEFFGYLKKLLITNEINIKKNSLENVPIIFYEKDEIFYAPRIWFMFKMYGFQTLYILNGGLNKWLNEQRDVITIRDQIESDTQIWGNDNKVKQVDKIIKEHIEKNKEHINDNLKNSIYSYSHINNFIVEKEKENGNVKHFVLVDTRPNKSFSALLSINEKEKVNNFIPFSINIPYHYFINSHNQNLKYFTFKNELEIRKICDKYELLNEDKTIISTCNKGISACILLFLLHMLNKPLPKLILYHGSFVDYKYHTYSLL</sequence>
<dbReference type="OMA" id="INIPYHY"/>
<evidence type="ECO:0000256" key="1">
    <source>
        <dbReference type="ARBA" id="ARBA00022679"/>
    </source>
</evidence>
<dbReference type="PANTHER" id="PTHR11364">
    <property type="entry name" value="THIOSULFATE SULFERTANSFERASE"/>
    <property type="match status" value="1"/>
</dbReference>
<dbReference type="GO" id="GO:0004792">
    <property type="term" value="F:thiosulfate-cyanide sulfurtransferase activity"/>
    <property type="evidence" value="ECO:0007669"/>
    <property type="project" value="TreeGrafter"/>
</dbReference>
<evidence type="ECO:0000313" key="5">
    <source>
        <dbReference type="Proteomes" id="UP000195521"/>
    </source>
</evidence>
<keyword evidence="2" id="KW-0677">Repeat</keyword>
<dbReference type="Gene3D" id="3.40.250.10">
    <property type="entry name" value="Rhodanese-like domain"/>
    <property type="match status" value="2"/>
</dbReference>
<dbReference type="Proteomes" id="UP000195521">
    <property type="component" value="Unassembled WGS sequence"/>
</dbReference>
<organism evidence="4 5">
    <name type="scientific">Plasmodium gonderi</name>
    <dbReference type="NCBI Taxonomy" id="77519"/>
    <lineage>
        <taxon>Eukaryota</taxon>
        <taxon>Sar</taxon>
        <taxon>Alveolata</taxon>
        <taxon>Apicomplexa</taxon>
        <taxon>Aconoidasida</taxon>
        <taxon>Haemosporida</taxon>
        <taxon>Plasmodiidae</taxon>
        <taxon>Plasmodium</taxon>
        <taxon>Plasmodium (Plasmodium)</taxon>
    </lineage>
</organism>
<proteinExistence type="predicted"/>
<dbReference type="InterPro" id="IPR045078">
    <property type="entry name" value="TST/MPST-like"/>
</dbReference>
<dbReference type="AlphaFoldDB" id="A0A1Y1JNI3"/>
<gene>
    <name evidence="4" type="ORF">PGO_130690</name>
</gene>
<feature type="domain" description="Rhodanese" evidence="3">
    <location>
        <begin position="214"/>
        <end position="333"/>
    </location>
</feature>
<dbReference type="InterPro" id="IPR001763">
    <property type="entry name" value="Rhodanese-like_dom"/>
</dbReference>
<accession>A0A1Y1JNI3</accession>
<name>A0A1Y1JNI3_PLAGO</name>
<dbReference type="EMBL" id="BDQF01000014">
    <property type="protein sequence ID" value="GAW82797.1"/>
    <property type="molecule type" value="Genomic_DNA"/>
</dbReference>
<dbReference type="Pfam" id="PF00581">
    <property type="entry name" value="Rhodanese"/>
    <property type="match status" value="2"/>
</dbReference>
<evidence type="ECO:0000259" key="3">
    <source>
        <dbReference type="PROSITE" id="PS50206"/>
    </source>
</evidence>
<evidence type="ECO:0000256" key="2">
    <source>
        <dbReference type="ARBA" id="ARBA00022737"/>
    </source>
</evidence>
<protein>
    <submittedName>
        <fullName evidence="4">Rhodanese like protein</fullName>
    </submittedName>
</protein>
<dbReference type="PROSITE" id="PS50206">
    <property type="entry name" value="RHODANESE_3"/>
    <property type="match status" value="2"/>
</dbReference>
<reference evidence="5" key="1">
    <citation type="submission" date="2017-04" db="EMBL/GenBank/DDBJ databases">
        <title>Plasmodium gonderi genome.</title>
        <authorList>
            <person name="Arisue N."/>
            <person name="Honma H."/>
            <person name="Kawai S."/>
            <person name="Tougan T."/>
            <person name="Tanabe K."/>
            <person name="Horii T."/>
        </authorList>
    </citation>
    <scope>NUCLEOTIDE SEQUENCE [LARGE SCALE GENOMIC DNA]</scope>
    <source>
        <strain evidence="5">ATCC 30045</strain>
    </source>
</reference>
<dbReference type="RefSeq" id="XP_028545386.1">
    <property type="nucleotide sequence ID" value="XM_028689585.1"/>
</dbReference>
<dbReference type="GO" id="GO:0005739">
    <property type="term" value="C:mitochondrion"/>
    <property type="evidence" value="ECO:0007669"/>
    <property type="project" value="TreeGrafter"/>
</dbReference>
<dbReference type="SUPFAM" id="SSF52821">
    <property type="entry name" value="Rhodanese/Cell cycle control phosphatase"/>
    <property type="match status" value="2"/>
</dbReference>
<dbReference type="OrthoDB" id="270167at2759"/>
<keyword evidence="5" id="KW-1185">Reference proteome</keyword>
<dbReference type="SMART" id="SM00450">
    <property type="entry name" value="RHOD"/>
    <property type="match status" value="2"/>
</dbReference>
<comment type="caution">
    <text evidence="4">The sequence shown here is derived from an EMBL/GenBank/DDBJ whole genome shotgun (WGS) entry which is preliminary data.</text>
</comment>
<dbReference type="GeneID" id="39749535"/>
<feature type="domain" description="Rhodanese" evidence="3">
    <location>
        <begin position="21"/>
        <end position="151"/>
    </location>
</feature>
<keyword evidence="1" id="KW-0808">Transferase</keyword>
<evidence type="ECO:0000313" key="4">
    <source>
        <dbReference type="EMBL" id="GAW82797.1"/>
    </source>
</evidence>
<dbReference type="InterPro" id="IPR036873">
    <property type="entry name" value="Rhodanese-like_dom_sf"/>
</dbReference>